<evidence type="ECO:0000256" key="3">
    <source>
        <dbReference type="SAM" id="MobiDB-lite"/>
    </source>
</evidence>
<comment type="caution">
    <text evidence="7">The sequence shown here is derived from an EMBL/GenBank/DDBJ whole genome shotgun (WGS) entry which is preliminary data.</text>
</comment>
<name>A0A537JPD2_9BACT</name>
<dbReference type="InterPro" id="IPR033655">
    <property type="entry name" value="TGS_RelA/SpoT"/>
</dbReference>
<dbReference type="CDD" id="cd05399">
    <property type="entry name" value="NT_Rel-Spo_like"/>
    <property type="match status" value="1"/>
</dbReference>
<accession>A0A537JPD2</accession>
<dbReference type="Pfam" id="PF13328">
    <property type="entry name" value="HD_4"/>
    <property type="match status" value="1"/>
</dbReference>
<dbReference type="InterPro" id="IPR043519">
    <property type="entry name" value="NT_sf"/>
</dbReference>
<dbReference type="InterPro" id="IPR012675">
    <property type="entry name" value="Beta-grasp_dom_sf"/>
</dbReference>
<feature type="compositionally biased region" description="Low complexity" evidence="3">
    <location>
        <begin position="70"/>
        <end position="84"/>
    </location>
</feature>
<evidence type="ECO:0000256" key="2">
    <source>
        <dbReference type="RuleBase" id="RU003847"/>
    </source>
</evidence>
<dbReference type="Gene3D" id="3.30.70.260">
    <property type="match status" value="1"/>
</dbReference>
<dbReference type="CDD" id="cd00077">
    <property type="entry name" value="HDc"/>
    <property type="match status" value="1"/>
</dbReference>
<evidence type="ECO:0000313" key="7">
    <source>
        <dbReference type="EMBL" id="TMI85389.1"/>
    </source>
</evidence>
<feature type="domain" description="TGS" evidence="6">
    <location>
        <begin position="515"/>
        <end position="576"/>
    </location>
</feature>
<reference evidence="7 8" key="1">
    <citation type="journal article" date="2019" name="Nat. Microbiol.">
        <title>Mediterranean grassland soil C-N compound turnover is dependent on rainfall and depth, and is mediated by genomically divergent microorganisms.</title>
        <authorList>
            <person name="Diamond S."/>
            <person name="Andeer P.F."/>
            <person name="Li Z."/>
            <person name="Crits-Christoph A."/>
            <person name="Burstein D."/>
            <person name="Anantharaman K."/>
            <person name="Lane K.R."/>
            <person name="Thomas B.C."/>
            <person name="Pan C."/>
            <person name="Northen T.R."/>
            <person name="Banfield J.F."/>
        </authorList>
    </citation>
    <scope>NUCLEOTIDE SEQUENCE [LARGE SCALE GENOMIC DNA]</scope>
    <source>
        <strain evidence="7">NP_6</strain>
    </source>
</reference>
<dbReference type="InterPro" id="IPR004811">
    <property type="entry name" value="RelA/Spo_fam"/>
</dbReference>
<dbReference type="Gene3D" id="3.30.460.10">
    <property type="entry name" value="Beta Polymerase, domain 2"/>
    <property type="match status" value="1"/>
</dbReference>
<comment type="similarity">
    <text evidence="2">Belongs to the relA/spoT family.</text>
</comment>
<evidence type="ECO:0000259" key="6">
    <source>
        <dbReference type="PROSITE" id="PS51880"/>
    </source>
</evidence>
<dbReference type="Proteomes" id="UP000318093">
    <property type="component" value="Unassembled WGS sequence"/>
</dbReference>
<dbReference type="GO" id="GO:0016787">
    <property type="term" value="F:hydrolase activity"/>
    <property type="evidence" value="ECO:0007669"/>
    <property type="project" value="UniProtKB-KW"/>
</dbReference>
<evidence type="ECO:0000313" key="8">
    <source>
        <dbReference type="Proteomes" id="UP000318093"/>
    </source>
</evidence>
<dbReference type="InterPro" id="IPR002912">
    <property type="entry name" value="ACT_dom"/>
</dbReference>
<dbReference type="PROSITE" id="PS51671">
    <property type="entry name" value="ACT"/>
    <property type="match status" value="1"/>
</dbReference>
<feature type="region of interest" description="Disordered" evidence="3">
    <location>
        <begin position="38"/>
        <end position="108"/>
    </location>
</feature>
<dbReference type="FunFam" id="1.10.3210.10:FF:000001">
    <property type="entry name" value="GTP pyrophosphokinase RelA"/>
    <property type="match status" value="1"/>
</dbReference>
<dbReference type="InterPro" id="IPR004095">
    <property type="entry name" value="TGS"/>
</dbReference>
<feature type="domain" description="ACT" evidence="4">
    <location>
        <begin position="770"/>
        <end position="806"/>
    </location>
</feature>
<evidence type="ECO:0000259" key="5">
    <source>
        <dbReference type="PROSITE" id="PS51831"/>
    </source>
</evidence>
<dbReference type="InterPro" id="IPR006674">
    <property type="entry name" value="HD_domain"/>
</dbReference>
<dbReference type="PROSITE" id="PS51831">
    <property type="entry name" value="HD"/>
    <property type="match status" value="1"/>
</dbReference>
<dbReference type="EMBL" id="VBAN01000013">
    <property type="protein sequence ID" value="TMI85389.1"/>
    <property type="molecule type" value="Genomic_DNA"/>
</dbReference>
<dbReference type="PANTHER" id="PTHR21262:SF31">
    <property type="entry name" value="GTP PYROPHOSPHOKINASE"/>
    <property type="match status" value="1"/>
</dbReference>
<dbReference type="GO" id="GO:0015969">
    <property type="term" value="P:guanosine tetraphosphate metabolic process"/>
    <property type="evidence" value="ECO:0007669"/>
    <property type="project" value="InterPro"/>
</dbReference>
<dbReference type="SUPFAM" id="SSF109604">
    <property type="entry name" value="HD-domain/PDEase-like"/>
    <property type="match status" value="1"/>
</dbReference>
<dbReference type="Pfam" id="PF19296">
    <property type="entry name" value="RelA_AH_RIS"/>
    <property type="match status" value="1"/>
</dbReference>
<keyword evidence="7" id="KW-0378">Hydrolase</keyword>
<dbReference type="Pfam" id="PF13291">
    <property type="entry name" value="ACT_4"/>
    <property type="match status" value="1"/>
</dbReference>
<dbReference type="SUPFAM" id="SSF81301">
    <property type="entry name" value="Nucleotidyltransferase"/>
    <property type="match status" value="1"/>
</dbReference>
<dbReference type="FunFam" id="3.10.20.30:FF:000002">
    <property type="entry name" value="GTP pyrophosphokinase (RelA/SpoT)"/>
    <property type="match status" value="1"/>
</dbReference>
<dbReference type="NCBIfam" id="TIGR00691">
    <property type="entry name" value="spoT_relA"/>
    <property type="match status" value="1"/>
</dbReference>
<dbReference type="PROSITE" id="PS51880">
    <property type="entry name" value="TGS"/>
    <property type="match status" value="1"/>
</dbReference>
<protein>
    <submittedName>
        <fullName evidence="7">Bifunctional (P)ppGpp synthetase/guanosine-3',5'-bis(Diphosphate) 3'-pyrophosphohydrolase</fullName>
    </submittedName>
</protein>
<dbReference type="InterPro" id="IPR045600">
    <property type="entry name" value="RelA/SpoT_AH_RIS"/>
</dbReference>
<dbReference type="AlphaFoldDB" id="A0A537JPD2"/>
<dbReference type="Pfam" id="PF04607">
    <property type="entry name" value="RelA_SpoT"/>
    <property type="match status" value="1"/>
</dbReference>
<comment type="pathway">
    <text evidence="1">Purine metabolism.</text>
</comment>
<dbReference type="InterPro" id="IPR012676">
    <property type="entry name" value="TGS-like"/>
</dbReference>
<dbReference type="Gene3D" id="1.10.3210.10">
    <property type="entry name" value="Hypothetical protein af1432"/>
    <property type="match status" value="1"/>
</dbReference>
<feature type="domain" description="HD" evidence="5">
    <location>
        <begin position="169"/>
        <end position="268"/>
    </location>
</feature>
<evidence type="ECO:0000259" key="4">
    <source>
        <dbReference type="PROSITE" id="PS51671"/>
    </source>
</evidence>
<dbReference type="PANTHER" id="PTHR21262">
    <property type="entry name" value="GUANOSINE-3',5'-BIS DIPHOSPHATE 3'-PYROPHOSPHOHYDROLASE"/>
    <property type="match status" value="1"/>
</dbReference>
<sequence length="806" mass="89321">MTAPGRTSAGRCLIFPAPRSMGRWRSLKRPGWPPARSCWGDPRSNCSPRSGGTLAHRCDTARAGGSGTRSKSSPSGPCAPAASSCFRRPRGRVGPHETRSAPAAGEGAAMRRFHLPRSSAEETLPADAVELLARIKRLTPHTDLDLIRRAFLFAQDAHAGQTRASGEVYIGHSVAVASILADLRLDAVTIAAALLHDVPEDTQHSLEEIQSKFGPEVAGLVDGVTKLGRIEWKSREERQAENLRKMFLAMANDIRIILIKLADRVHNLRTIEFLPEGKQKRTASETLEIYAPLTERLGIGSIKRELEDRAFAVLEPDASVEISGQIERSRQEQEALLVRVVETLQVELNQAGIRVDPGQITGRPKHVYSIYQKMQRPKYQGQGVGRIYDRLAIRVIVNDLRECYEALGVAHSLWKPIPGEVDDYIANPKTSGYQSLHTAVICEGQPLEIQIRTAQMHHAAEHGIAAHWRYKEGGKKSDPGFEQKLSWLRQLLEWHQELQDPREFMHSVKIDLFQNEVFVFTPKGDVIDLPAGATPIDFAFRIHTDVGYHTVGAKVNGRLVPLSHALQSGDIVEVTTNKNSAGPSRDWLAFVQTSNARTKIRQWFKRERREENIFRGKDLLEKELRRTGSVVAALRPERLREAAAQFGLPNEEEMLAALGNGDVSLLQVVLFLRGRPAAEDEAPPAAPPAPATGSTTAHGIRVRGVDNVLMRFGRCCSPLPGDRVLGYITRGRGVTIHRSDCPNNQFLRTQPERLVEVEWEASTDGTYQVEIEVEALDRVGLLKDILAAVTETKTNVVSVNARVRKD</sequence>
<feature type="non-terminal residue" evidence="7">
    <location>
        <position position="806"/>
    </location>
</feature>
<evidence type="ECO:0000256" key="1">
    <source>
        <dbReference type="ARBA" id="ARBA00025704"/>
    </source>
</evidence>
<dbReference type="SUPFAM" id="SSF81271">
    <property type="entry name" value="TGS-like"/>
    <property type="match status" value="1"/>
</dbReference>
<dbReference type="Gene3D" id="3.10.20.30">
    <property type="match status" value="1"/>
</dbReference>
<dbReference type="InterPro" id="IPR003607">
    <property type="entry name" value="HD/PDEase_dom"/>
</dbReference>
<dbReference type="SMART" id="SM00954">
    <property type="entry name" value="RelA_SpoT"/>
    <property type="match status" value="1"/>
</dbReference>
<dbReference type="Pfam" id="PF02824">
    <property type="entry name" value="TGS"/>
    <property type="match status" value="1"/>
</dbReference>
<organism evidence="7 8">
    <name type="scientific">Candidatus Segetimicrobium genomatis</name>
    <dbReference type="NCBI Taxonomy" id="2569760"/>
    <lineage>
        <taxon>Bacteria</taxon>
        <taxon>Bacillati</taxon>
        <taxon>Candidatus Sysuimicrobiota</taxon>
        <taxon>Candidatus Sysuimicrobiia</taxon>
        <taxon>Candidatus Sysuimicrobiales</taxon>
        <taxon>Candidatus Segetimicrobiaceae</taxon>
        <taxon>Candidatus Segetimicrobium</taxon>
    </lineage>
</organism>
<dbReference type="SMART" id="SM00471">
    <property type="entry name" value="HDc"/>
    <property type="match status" value="1"/>
</dbReference>
<comment type="function">
    <text evidence="2">In eubacteria ppGpp (guanosine 3'-diphosphate 5'-diphosphate) is a mediator of the stringent response that coordinates a variety of cellular activities in response to changes in nutritional abundance.</text>
</comment>
<dbReference type="GO" id="GO:0005886">
    <property type="term" value="C:plasma membrane"/>
    <property type="evidence" value="ECO:0007669"/>
    <property type="project" value="TreeGrafter"/>
</dbReference>
<dbReference type="CDD" id="cd01668">
    <property type="entry name" value="TGS_RSH"/>
    <property type="match status" value="1"/>
</dbReference>
<proteinExistence type="inferred from homology"/>
<gene>
    <name evidence="7" type="ORF">E6H03_00540</name>
</gene>
<dbReference type="InterPro" id="IPR007685">
    <property type="entry name" value="RelA_SpoT"/>
</dbReference>